<evidence type="ECO:0000256" key="4">
    <source>
        <dbReference type="SAM" id="Coils"/>
    </source>
</evidence>
<organism evidence="5 6">
    <name type="scientific">Evansella tamaricis</name>
    <dbReference type="NCBI Taxonomy" id="2069301"/>
    <lineage>
        <taxon>Bacteria</taxon>
        <taxon>Bacillati</taxon>
        <taxon>Bacillota</taxon>
        <taxon>Bacilli</taxon>
        <taxon>Bacillales</taxon>
        <taxon>Bacillaceae</taxon>
        <taxon>Evansella</taxon>
    </lineage>
</organism>
<evidence type="ECO:0000313" key="5">
    <source>
        <dbReference type="EMBL" id="MBU9712001.1"/>
    </source>
</evidence>
<evidence type="ECO:0000256" key="3">
    <source>
        <dbReference type="ARBA" id="ARBA00022691"/>
    </source>
</evidence>
<proteinExistence type="predicted"/>
<reference evidence="5 6" key="1">
    <citation type="submission" date="2021-06" db="EMBL/GenBank/DDBJ databases">
        <title>Bacillus sp. RD4P76, an endophyte from a halophyte.</title>
        <authorList>
            <person name="Sun J.-Q."/>
        </authorList>
    </citation>
    <scope>NUCLEOTIDE SEQUENCE [LARGE SCALE GENOMIC DNA]</scope>
    <source>
        <strain evidence="5 6">CGMCC 1.15917</strain>
    </source>
</reference>
<accession>A0ABS6JEI2</accession>
<dbReference type="EMBL" id="JAHQCS010000091">
    <property type="protein sequence ID" value="MBU9712001.1"/>
    <property type="molecule type" value="Genomic_DNA"/>
</dbReference>
<evidence type="ECO:0000256" key="1">
    <source>
        <dbReference type="ARBA" id="ARBA00022603"/>
    </source>
</evidence>
<keyword evidence="1 5" id="KW-0489">Methyltransferase</keyword>
<comment type="caution">
    <text evidence="5">The sequence shown here is derived from an EMBL/GenBank/DDBJ whole genome shotgun (WGS) entry which is preliminary data.</text>
</comment>
<dbReference type="Pfam" id="PF02086">
    <property type="entry name" value="MethyltransfD12"/>
    <property type="match status" value="1"/>
</dbReference>
<dbReference type="GO" id="GO:0032259">
    <property type="term" value="P:methylation"/>
    <property type="evidence" value="ECO:0007669"/>
    <property type="project" value="UniProtKB-KW"/>
</dbReference>
<dbReference type="InterPro" id="IPR012263">
    <property type="entry name" value="M_m6A_EcoRV"/>
</dbReference>
<keyword evidence="3" id="KW-0949">S-adenosyl-L-methionine</keyword>
<evidence type="ECO:0000256" key="2">
    <source>
        <dbReference type="ARBA" id="ARBA00022679"/>
    </source>
</evidence>
<dbReference type="NCBIfam" id="TIGR00571">
    <property type="entry name" value="dam"/>
    <property type="match status" value="1"/>
</dbReference>
<gene>
    <name evidence="5" type="ORF">KS419_09645</name>
</gene>
<evidence type="ECO:0000313" key="6">
    <source>
        <dbReference type="Proteomes" id="UP000784880"/>
    </source>
</evidence>
<dbReference type="Proteomes" id="UP000784880">
    <property type="component" value="Unassembled WGS sequence"/>
</dbReference>
<dbReference type="RefSeq" id="WP_217066156.1">
    <property type="nucleotide sequence ID" value="NZ_JAHQCS010000091.1"/>
</dbReference>
<protein>
    <submittedName>
        <fullName evidence="5">DNA adenine methylase</fullName>
    </submittedName>
</protein>
<name>A0ABS6JEI2_9BACI</name>
<keyword evidence="2" id="KW-0808">Transferase</keyword>
<feature type="coiled-coil region" evidence="4">
    <location>
        <begin position="61"/>
        <end position="92"/>
    </location>
</feature>
<dbReference type="GO" id="GO:0008168">
    <property type="term" value="F:methyltransferase activity"/>
    <property type="evidence" value="ECO:0007669"/>
    <property type="project" value="UniProtKB-KW"/>
</dbReference>
<dbReference type="PANTHER" id="PTHR30481:SF3">
    <property type="entry name" value="DNA ADENINE METHYLASE"/>
    <property type="match status" value="1"/>
</dbReference>
<dbReference type="InterPro" id="IPR012327">
    <property type="entry name" value="MeTrfase_D12"/>
</dbReference>
<sequence>MKPILKYRGGKSKEIPFFQEYIPQQFSTYFEPFFGGGSVYFYLEPKKAKLNDVNTRLIGFYNTVRNNYTALRNDLDDIQRQYENNRQVYEQRKKKSPDLRVTDDNEALYYELRDMYNNIIPKVYSDAALYFFINKTSYSGMIRYNARGEFNVPYGRYKNFNTQLLTEAHSQLLQTAEVTNGDYSLLFNEMTQHDFMFLDPPYDTIFSDYGNIEFTGDFDESHHRRLADDFRNVNGKALMVIGSTPLIEELYSPYIKGRYQKSYAVNIRNRFKSESEHLIITNYEI</sequence>
<keyword evidence="6" id="KW-1185">Reference proteome</keyword>
<dbReference type="PIRSF" id="PIRSF000398">
    <property type="entry name" value="M_m6A_EcoRV"/>
    <property type="match status" value="1"/>
</dbReference>
<keyword evidence="4" id="KW-0175">Coiled coil</keyword>
<dbReference type="PANTHER" id="PTHR30481">
    <property type="entry name" value="DNA ADENINE METHYLASE"/>
    <property type="match status" value="1"/>
</dbReference>